<evidence type="ECO:0000256" key="1">
    <source>
        <dbReference type="ARBA" id="ARBA00004651"/>
    </source>
</evidence>
<protein>
    <submittedName>
        <fullName evidence="8">TVP38/TMEM64 family protein</fullName>
    </submittedName>
</protein>
<evidence type="ECO:0000313" key="9">
    <source>
        <dbReference type="Proteomes" id="UP001597185"/>
    </source>
</evidence>
<evidence type="ECO:0000256" key="4">
    <source>
        <dbReference type="ARBA" id="ARBA00022989"/>
    </source>
</evidence>
<keyword evidence="4 6" id="KW-1133">Transmembrane helix</keyword>
<name>A0ABD6C4Y8_9EURY</name>
<feature type="domain" description="VTT" evidence="7">
    <location>
        <begin position="62"/>
        <end position="180"/>
    </location>
</feature>
<dbReference type="InterPro" id="IPR015414">
    <property type="entry name" value="TMEM64"/>
</dbReference>
<organism evidence="8 9">
    <name type="scientific">Halorubrum laminariae</name>
    <dbReference type="NCBI Taxonomy" id="1433523"/>
    <lineage>
        <taxon>Archaea</taxon>
        <taxon>Methanobacteriati</taxon>
        <taxon>Methanobacteriota</taxon>
        <taxon>Stenosarchaea group</taxon>
        <taxon>Halobacteria</taxon>
        <taxon>Halobacteriales</taxon>
        <taxon>Haloferacaceae</taxon>
        <taxon>Halorubrum</taxon>
    </lineage>
</organism>
<accession>A0ABD6C4Y8</accession>
<keyword evidence="9" id="KW-1185">Reference proteome</keyword>
<reference evidence="8 9" key="1">
    <citation type="journal article" date="2019" name="Int. J. Syst. Evol. Microbiol.">
        <title>The Global Catalogue of Microorganisms (GCM) 10K type strain sequencing project: providing services to taxonomists for standard genome sequencing and annotation.</title>
        <authorList>
            <consortium name="The Broad Institute Genomics Platform"/>
            <consortium name="The Broad Institute Genome Sequencing Center for Infectious Disease"/>
            <person name="Wu L."/>
            <person name="Ma J."/>
        </authorList>
    </citation>
    <scope>NUCLEOTIDE SEQUENCE [LARGE SCALE GENOMIC DNA]</scope>
    <source>
        <strain evidence="8 9">CGMCC 1.12689</strain>
    </source>
</reference>
<sequence length="226" mass="22537">MTRRAVVAGYALAAVAVAISIAAAWTASPAAVTGPLTRLADRPLWFGVALVGLAAVRPALAWPTTLLSAAVGFGYGWGGMPVGVALVTATALPPYGLARWGMSRGRDDRATGVSARVRDVCARLAAVGGGARTVAATRLLPLPSDAISLGAGVSGVAIQPFLLGTAVGELPWVFLGVAVGVSLDRLATGDLSAVDPAALVAMASVGVLLLAGPVYQTVSEEPAMTA</sequence>
<evidence type="ECO:0000256" key="2">
    <source>
        <dbReference type="ARBA" id="ARBA00022475"/>
    </source>
</evidence>
<dbReference type="InterPro" id="IPR032816">
    <property type="entry name" value="VTT_dom"/>
</dbReference>
<comment type="caution">
    <text evidence="8">The sequence shown here is derived from an EMBL/GenBank/DDBJ whole genome shotgun (WGS) entry which is preliminary data.</text>
</comment>
<dbReference type="AlphaFoldDB" id="A0ABD6C4Y8"/>
<dbReference type="RefSeq" id="WP_256417703.1">
    <property type="nucleotide sequence ID" value="NZ_JANHDL010000003.1"/>
</dbReference>
<feature type="transmembrane region" description="Helical" evidence="6">
    <location>
        <begin position="44"/>
        <end position="62"/>
    </location>
</feature>
<dbReference type="PANTHER" id="PTHR12677:SF59">
    <property type="entry name" value="GOLGI APPARATUS MEMBRANE PROTEIN TVP38-RELATED"/>
    <property type="match status" value="1"/>
</dbReference>
<dbReference type="Pfam" id="PF09335">
    <property type="entry name" value="VTT_dom"/>
    <property type="match status" value="1"/>
</dbReference>
<keyword evidence="5 6" id="KW-0472">Membrane</keyword>
<proteinExistence type="predicted"/>
<dbReference type="EMBL" id="JBHUDB010000011">
    <property type="protein sequence ID" value="MFD1571453.1"/>
    <property type="molecule type" value="Genomic_DNA"/>
</dbReference>
<evidence type="ECO:0000313" key="8">
    <source>
        <dbReference type="EMBL" id="MFD1571453.1"/>
    </source>
</evidence>
<keyword evidence="2" id="KW-1003">Cell membrane</keyword>
<gene>
    <name evidence="8" type="ORF">ACFR9T_12815</name>
</gene>
<evidence type="ECO:0000256" key="3">
    <source>
        <dbReference type="ARBA" id="ARBA00022692"/>
    </source>
</evidence>
<feature type="transmembrane region" description="Helical" evidence="6">
    <location>
        <begin position="6"/>
        <end position="32"/>
    </location>
</feature>
<dbReference type="PANTHER" id="PTHR12677">
    <property type="entry name" value="GOLGI APPARATUS MEMBRANE PROTEIN TVP38-RELATED"/>
    <property type="match status" value="1"/>
</dbReference>
<dbReference type="Proteomes" id="UP001597185">
    <property type="component" value="Unassembled WGS sequence"/>
</dbReference>
<evidence type="ECO:0000256" key="5">
    <source>
        <dbReference type="ARBA" id="ARBA00023136"/>
    </source>
</evidence>
<evidence type="ECO:0000259" key="7">
    <source>
        <dbReference type="Pfam" id="PF09335"/>
    </source>
</evidence>
<evidence type="ECO:0000256" key="6">
    <source>
        <dbReference type="SAM" id="Phobius"/>
    </source>
</evidence>
<dbReference type="GO" id="GO:0005886">
    <property type="term" value="C:plasma membrane"/>
    <property type="evidence" value="ECO:0007669"/>
    <property type="project" value="UniProtKB-SubCell"/>
</dbReference>
<feature type="transmembrane region" description="Helical" evidence="6">
    <location>
        <begin position="74"/>
        <end position="97"/>
    </location>
</feature>
<comment type="subcellular location">
    <subcellularLocation>
        <location evidence="1">Cell membrane</location>
        <topology evidence="1">Multi-pass membrane protein</topology>
    </subcellularLocation>
</comment>
<keyword evidence="3 6" id="KW-0812">Transmembrane</keyword>